<keyword evidence="6" id="KW-1185">Reference proteome</keyword>
<gene>
    <name evidence="5" type="ORF">B9Z65_6629</name>
</gene>
<dbReference type="SUPFAM" id="SSF53335">
    <property type="entry name" value="S-adenosyl-L-methionine-dependent methyltransferases"/>
    <property type="match status" value="1"/>
</dbReference>
<dbReference type="PANTHER" id="PTHR32183:SF6">
    <property type="entry name" value="CYSTEINE SULFINATE DESULFINASE_CYSTEINE DESULFURASE AND RELATED ENZYMES"/>
    <property type="match status" value="1"/>
</dbReference>
<protein>
    <recommendedName>
        <fullName evidence="7">S-adenosyl-L-methionine-dependent methyltransferase</fullName>
    </recommendedName>
</protein>
<reference evidence="5 6" key="1">
    <citation type="submission" date="2017-05" db="EMBL/GenBank/DDBJ databases">
        <title>Draft genome sequence of Elsinoe australis.</title>
        <authorList>
            <person name="Cheng Q."/>
        </authorList>
    </citation>
    <scope>NUCLEOTIDE SEQUENCE [LARGE SCALE GENOMIC DNA]</scope>
    <source>
        <strain evidence="5 6">NL1</strain>
    </source>
</reference>
<keyword evidence="3" id="KW-0808">Transferase</keyword>
<sequence>MSLSRVQQLLKHLSRSPRKLIPTTTTMTAEVAPQDDRARLRTHFETDPTDQSRWDQLWTQSFTPWDRGLPNPALSDLMASRHIALNPPVMAPKDPVDPKHQKIRRPRALVPGCGKGYDVFLFASWGFDAFGVEISGKAAERAREEQRRVEGGDEYKVKDEKAGKGTARILQGDFFKDGWWEESCEGLKEQGFEGKEGFDLIYDYTFFCALPPALRPKWAARMAELLAPGGRLVCLEFPTYKEPSAGGPPWAVRPVEYVAYLSKPGEKVEYGEDGFVKGIDEENPDRNEKGLVRIAHFQPERTHEIGKGTDWIAIWKHQ</sequence>
<dbReference type="PROSITE" id="PS51585">
    <property type="entry name" value="SAM_MT_TPMT"/>
    <property type="match status" value="1"/>
</dbReference>
<keyword evidence="1" id="KW-0597">Phosphoprotein</keyword>
<dbReference type="AlphaFoldDB" id="A0A2P8ADT6"/>
<dbReference type="InterPro" id="IPR029063">
    <property type="entry name" value="SAM-dependent_MTases_sf"/>
</dbReference>
<dbReference type="OrthoDB" id="276151at2759"/>
<evidence type="ECO:0000313" key="5">
    <source>
        <dbReference type="EMBL" id="PSK58614.1"/>
    </source>
</evidence>
<keyword evidence="4" id="KW-0949">S-adenosyl-L-methionine</keyword>
<comment type="caution">
    <text evidence="5">The sequence shown here is derived from an EMBL/GenBank/DDBJ whole genome shotgun (WGS) entry which is preliminary data.</text>
</comment>
<evidence type="ECO:0000256" key="2">
    <source>
        <dbReference type="ARBA" id="ARBA00022603"/>
    </source>
</evidence>
<dbReference type="GO" id="GO:0008757">
    <property type="term" value="F:S-adenosylmethionine-dependent methyltransferase activity"/>
    <property type="evidence" value="ECO:0007669"/>
    <property type="project" value="InterPro"/>
</dbReference>
<dbReference type="GO" id="GO:0032259">
    <property type="term" value="P:methylation"/>
    <property type="evidence" value="ECO:0007669"/>
    <property type="project" value="UniProtKB-KW"/>
</dbReference>
<evidence type="ECO:0000256" key="4">
    <source>
        <dbReference type="ARBA" id="ARBA00022691"/>
    </source>
</evidence>
<keyword evidence="2" id="KW-0489">Methyltransferase</keyword>
<dbReference type="PANTHER" id="PTHR32183">
    <property type="match status" value="1"/>
</dbReference>
<dbReference type="STRING" id="40998.A0A2P8ADT6"/>
<evidence type="ECO:0000256" key="3">
    <source>
        <dbReference type="ARBA" id="ARBA00022679"/>
    </source>
</evidence>
<organism evidence="5 6">
    <name type="scientific">Elsinoe australis</name>
    <dbReference type="NCBI Taxonomy" id="40998"/>
    <lineage>
        <taxon>Eukaryota</taxon>
        <taxon>Fungi</taxon>
        <taxon>Dikarya</taxon>
        <taxon>Ascomycota</taxon>
        <taxon>Pezizomycotina</taxon>
        <taxon>Dothideomycetes</taxon>
        <taxon>Dothideomycetidae</taxon>
        <taxon>Myriangiales</taxon>
        <taxon>Elsinoaceae</taxon>
        <taxon>Elsinoe</taxon>
    </lineage>
</organism>
<dbReference type="Pfam" id="PF05724">
    <property type="entry name" value="TPMT"/>
    <property type="match status" value="1"/>
</dbReference>
<name>A0A2P8ADT6_9PEZI</name>
<proteinExistence type="predicted"/>
<dbReference type="EMBL" id="NHZQ01000016">
    <property type="protein sequence ID" value="PSK58614.1"/>
    <property type="molecule type" value="Genomic_DNA"/>
</dbReference>
<evidence type="ECO:0000313" key="6">
    <source>
        <dbReference type="Proteomes" id="UP000243723"/>
    </source>
</evidence>
<evidence type="ECO:0000256" key="1">
    <source>
        <dbReference type="ARBA" id="ARBA00022553"/>
    </source>
</evidence>
<evidence type="ECO:0008006" key="7">
    <source>
        <dbReference type="Google" id="ProtNLM"/>
    </source>
</evidence>
<dbReference type="Gene3D" id="3.40.50.150">
    <property type="entry name" value="Vaccinia Virus protein VP39"/>
    <property type="match status" value="1"/>
</dbReference>
<dbReference type="InterPro" id="IPR008854">
    <property type="entry name" value="TPMT"/>
</dbReference>
<dbReference type="Proteomes" id="UP000243723">
    <property type="component" value="Unassembled WGS sequence"/>
</dbReference>
<dbReference type="CDD" id="cd02440">
    <property type="entry name" value="AdoMet_MTases"/>
    <property type="match status" value="1"/>
</dbReference>
<accession>A0A2P8ADT6</accession>